<sequence length="77" mass="8982">MKARESNVIEKASEKNEKADHELLKKEPVLLQAATVDKRIRSMVTNPEWEILSLDKQMLGRKYPTHKEFLGNHCIYC</sequence>
<gene>
    <name evidence="2" type="ORF">CEXT_620011</name>
</gene>
<evidence type="ECO:0000313" key="2">
    <source>
        <dbReference type="EMBL" id="GIY31378.1"/>
    </source>
</evidence>
<dbReference type="AlphaFoldDB" id="A0AAV4SAR6"/>
<protein>
    <submittedName>
        <fullName evidence="2">Uncharacterized protein</fullName>
    </submittedName>
</protein>
<dbReference type="EMBL" id="BPLR01009367">
    <property type="protein sequence ID" value="GIY31378.1"/>
    <property type="molecule type" value="Genomic_DNA"/>
</dbReference>
<comment type="caution">
    <text evidence="2">The sequence shown here is derived from an EMBL/GenBank/DDBJ whole genome shotgun (WGS) entry which is preliminary data.</text>
</comment>
<accession>A0AAV4SAR6</accession>
<evidence type="ECO:0000256" key="1">
    <source>
        <dbReference type="SAM" id="MobiDB-lite"/>
    </source>
</evidence>
<reference evidence="2 3" key="1">
    <citation type="submission" date="2021-06" db="EMBL/GenBank/DDBJ databases">
        <title>Caerostris extrusa draft genome.</title>
        <authorList>
            <person name="Kono N."/>
            <person name="Arakawa K."/>
        </authorList>
    </citation>
    <scope>NUCLEOTIDE SEQUENCE [LARGE SCALE GENOMIC DNA]</scope>
</reference>
<feature type="region of interest" description="Disordered" evidence="1">
    <location>
        <begin position="1"/>
        <end position="20"/>
    </location>
</feature>
<organism evidence="2 3">
    <name type="scientific">Caerostris extrusa</name>
    <name type="common">Bark spider</name>
    <name type="synonym">Caerostris bankana</name>
    <dbReference type="NCBI Taxonomy" id="172846"/>
    <lineage>
        <taxon>Eukaryota</taxon>
        <taxon>Metazoa</taxon>
        <taxon>Ecdysozoa</taxon>
        <taxon>Arthropoda</taxon>
        <taxon>Chelicerata</taxon>
        <taxon>Arachnida</taxon>
        <taxon>Araneae</taxon>
        <taxon>Araneomorphae</taxon>
        <taxon>Entelegynae</taxon>
        <taxon>Araneoidea</taxon>
        <taxon>Araneidae</taxon>
        <taxon>Caerostris</taxon>
    </lineage>
</organism>
<dbReference type="Proteomes" id="UP001054945">
    <property type="component" value="Unassembled WGS sequence"/>
</dbReference>
<evidence type="ECO:0000313" key="3">
    <source>
        <dbReference type="Proteomes" id="UP001054945"/>
    </source>
</evidence>
<proteinExistence type="predicted"/>
<keyword evidence="3" id="KW-1185">Reference proteome</keyword>
<name>A0AAV4SAR6_CAEEX</name>